<reference evidence="8" key="1">
    <citation type="submission" date="2020-06" db="EMBL/GenBank/DDBJ databases">
        <title>Characterization of fructooligosaccharide metabolism and fructooligosaccharide-degrading enzymes in human commensal butyrate producers.</title>
        <authorList>
            <person name="Tanno H."/>
            <person name="Fujii T."/>
            <person name="Hirano K."/>
            <person name="Maeno S."/>
            <person name="Tonozuka T."/>
            <person name="Sakamoto M."/>
            <person name="Ohkuma M."/>
            <person name="Tochio T."/>
            <person name="Endo A."/>
        </authorList>
    </citation>
    <scope>NUCLEOTIDE SEQUENCE</scope>
    <source>
        <strain evidence="8">JCM 31265</strain>
    </source>
</reference>
<dbReference type="Gene3D" id="1.10.10.10">
    <property type="entry name" value="Winged helix-like DNA-binding domain superfamily/Winged helix DNA-binding domain"/>
    <property type="match status" value="1"/>
</dbReference>
<dbReference type="InterPro" id="IPR039425">
    <property type="entry name" value="RNA_pol_sigma-70-like"/>
</dbReference>
<dbReference type="InterPro" id="IPR036388">
    <property type="entry name" value="WH-like_DNA-bd_sf"/>
</dbReference>
<gene>
    <name evidence="8" type="ORF">COEU31_19330</name>
</gene>
<dbReference type="InterPro" id="IPR014284">
    <property type="entry name" value="RNA_pol_sigma-70_dom"/>
</dbReference>
<dbReference type="Gene3D" id="1.10.1740.10">
    <property type="match status" value="1"/>
</dbReference>
<dbReference type="InterPro" id="IPR013325">
    <property type="entry name" value="RNA_pol_sigma_r2"/>
</dbReference>
<dbReference type="GO" id="GO:0003677">
    <property type="term" value="F:DNA binding"/>
    <property type="evidence" value="ECO:0007669"/>
    <property type="project" value="UniProtKB-KW"/>
</dbReference>
<evidence type="ECO:0000256" key="4">
    <source>
        <dbReference type="ARBA" id="ARBA00023125"/>
    </source>
</evidence>
<evidence type="ECO:0000256" key="1">
    <source>
        <dbReference type="ARBA" id="ARBA00010641"/>
    </source>
</evidence>
<feature type="domain" description="RNA polymerase sigma-70 region 2" evidence="6">
    <location>
        <begin position="13"/>
        <end position="80"/>
    </location>
</feature>
<dbReference type="PANTHER" id="PTHR43133">
    <property type="entry name" value="RNA POLYMERASE ECF-TYPE SIGMA FACTO"/>
    <property type="match status" value="1"/>
</dbReference>
<dbReference type="GO" id="GO:0006352">
    <property type="term" value="P:DNA-templated transcription initiation"/>
    <property type="evidence" value="ECO:0007669"/>
    <property type="project" value="InterPro"/>
</dbReference>
<evidence type="ECO:0000259" key="7">
    <source>
        <dbReference type="Pfam" id="PF08281"/>
    </source>
</evidence>
<dbReference type="Pfam" id="PF08281">
    <property type="entry name" value="Sigma70_r4_2"/>
    <property type="match status" value="1"/>
</dbReference>
<feature type="domain" description="RNA polymerase sigma factor 70 region 4 type 2" evidence="7">
    <location>
        <begin position="118"/>
        <end position="167"/>
    </location>
</feature>
<dbReference type="GO" id="GO:0016987">
    <property type="term" value="F:sigma factor activity"/>
    <property type="evidence" value="ECO:0007669"/>
    <property type="project" value="UniProtKB-KW"/>
</dbReference>
<proteinExistence type="inferred from homology"/>
<name>A0AAI9K5G2_9FIRM</name>
<dbReference type="InterPro" id="IPR013324">
    <property type="entry name" value="RNA_pol_sigma_r3/r4-like"/>
</dbReference>
<organism evidence="8 9">
    <name type="scientific">Coprococcus eutactus</name>
    <dbReference type="NCBI Taxonomy" id="33043"/>
    <lineage>
        <taxon>Bacteria</taxon>
        <taxon>Bacillati</taxon>
        <taxon>Bacillota</taxon>
        <taxon>Clostridia</taxon>
        <taxon>Lachnospirales</taxon>
        <taxon>Lachnospiraceae</taxon>
        <taxon>Coprococcus</taxon>
    </lineage>
</organism>
<keyword evidence="4" id="KW-0238">DNA-binding</keyword>
<dbReference type="EMBL" id="BLYL01000011">
    <property type="protein sequence ID" value="GFO94887.1"/>
    <property type="molecule type" value="Genomic_DNA"/>
</dbReference>
<dbReference type="SUPFAM" id="SSF88946">
    <property type="entry name" value="Sigma2 domain of RNA polymerase sigma factors"/>
    <property type="match status" value="1"/>
</dbReference>
<evidence type="ECO:0000256" key="2">
    <source>
        <dbReference type="ARBA" id="ARBA00023015"/>
    </source>
</evidence>
<evidence type="ECO:0000256" key="5">
    <source>
        <dbReference type="ARBA" id="ARBA00023163"/>
    </source>
</evidence>
<protein>
    <submittedName>
        <fullName evidence="8">RNA polymerase subunit sigma</fullName>
    </submittedName>
</protein>
<keyword evidence="5" id="KW-0804">Transcription</keyword>
<dbReference type="AlphaFoldDB" id="A0AAI9K5G2"/>
<dbReference type="Proteomes" id="UP000660047">
    <property type="component" value="Unassembled WGS sequence"/>
</dbReference>
<dbReference type="CDD" id="cd06171">
    <property type="entry name" value="Sigma70_r4"/>
    <property type="match status" value="1"/>
</dbReference>
<dbReference type="Pfam" id="PF04542">
    <property type="entry name" value="Sigma70_r2"/>
    <property type="match status" value="1"/>
</dbReference>
<comment type="caution">
    <text evidence="8">The sequence shown here is derived from an EMBL/GenBank/DDBJ whole genome shotgun (WGS) entry which is preliminary data.</text>
</comment>
<evidence type="ECO:0000256" key="3">
    <source>
        <dbReference type="ARBA" id="ARBA00023082"/>
    </source>
</evidence>
<dbReference type="RefSeq" id="WP_242859659.1">
    <property type="nucleotide sequence ID" value="NZ_BLYL01000011.1"/>
</dbReference>
<evidence type="ECO:0000259" key="6">
    <source>
        <dbReference type="Pfam" id="PF04542"/>
    </source>
</evidence>
<keyword evidence="3" id="KW-0731">Sigma factor</keyword>
<comment type="similarity">
    <text evidence="1">Belongs to the sigma-70 factor family. ECF subfamily.</text>
</comment>
<evidence type="ECO:0000313" key="9">
    <source>
        <dbReference type="Proteomes" id="UP000660047"/>
    </source>
</evidence>
<dbReference type="PANTHER" id="PTHR43133:SF52">
    <property type="entry name" value="ECF RNA POLYMERASE SIGMA FACTOR SIGL"/>
    <property type="match status" value="1"/>
</dbReference>
<evidence type="ECO:0000313" key="8">
    <source>
        <dbReference type="EMBL" id="GFO94887.1"/>
    </source>
</evidence>
<sequence length="173" mass="20119">MASGKEKNGIEEIYEKYYKDVYRFVLALSKNPHIAEDITQETFVKAIKAVDRFKGDCDIKVWLCQIAKNTYFTYAGKQNREQVDVDAVNNRSESQAALMGAAEYDFISESVDKEQAIKIHRILHDLPEPYKEVFTLRVFGELRFGQIADIFGKTESWARVTYHRARMMIMDKM</sequence>
<dbReference type="NCBIfam" id="TIGR02937">
    <property type="entry name" value="sigma70-ECF"/>
    <property type="match status" value="1"/>
</dbReference>
<dbReference type="SUPFAM" id="SSF88659">
    <property type="entry name" value="Sigma3 and sigma4 domains of RNA polymerase sigma factors"/>
    <property type="match status" value="1"/>
</dbReference>
<keyword evidence="2" id="KW-0805">Transcription regulation</keyword>
<dbReference type="InterPro" id="IPR007627">
    <property type="entry name" value="RNA_pol_sigma70_r2"/>
</dbReference>
<dbReference type="InterPro" id="IPR013249">
    <property type="entry name" value="RNA_pol_sigma70_r4_t2"/>
</dbReference>
<accession>A0AAI9K5G2</accession>